<reference evidence="1 2" key="1">
    <citation type="journal article" date="2019" name="Nat. Ecol. Evol.">
        <title>Megaphylogeny resolves global patterns of mushroom evolution.</title>
        <authorList>
            <person name="Varga T."/>
            <person name="Krizsan K."/>
            <person name="Foldi C."/>
            <person name="Dima B."/>
            <person name="Sanchez-Garcia M."/>
            <person name="Sanchez-Ramirez S."/>
            <person name="Szollosi G.J."/>
            <person name="Szarkandi J.G."/>
            <person name="Papp V."/>
            <person name="Albert L."/>
            <person name="Andreopoulos W."/>
            <person name="Angelini C."/>
            <person name="Antonin V."/>
            <person name="Barry K.W."/>
            <person name="Bougher N.L."/>
            <person name="Buchanan P."/>
            <person name="Buyck B."/>
            <person name="Bense V."/>
            <person name="Catcheside P."/>
            <person name="Chovatia M."/>
            <person name="Cooper J."/>
            <person name="Damon W."/>
            <person name="Desjardin D."/>
            <person name="Finy P."/>
            <person name="Geml J."/>
            <person name="Haridas S."/>
            <person name="Hughes K."/>
            <person name="Justo A."/>
            <person name="Karasinski D."/>
            <person name="Kautmanova I."/>
            <person name="Kiss B."/>
            <person name="Kocsube S."/>
            <person name="Kotiranta H."/>
            <person name="LaButti K.M."/>
            <person name="Lechner B.E."/>
            <person name="Liimatainen K."/>
            <person name="Lipzen A."/>
            <person name="Lukacs Z."/>
            <person name="Mihaltcheva S."/>
            <person name="Morgado L.N."/>
            <person name="Niskanen T."/>
            <person name="Noordeloos M.E."/>
            <person name="Ohm R.A."/>
            <person name="Ortiz-Santana B."/>
            <person name="Ovrebo C."/>
            <person name="Racz N."/>
            <person name="Riley R."/>
            <person name="Savchenko A."/>
            <person name="Shiryaev A."/>
            <person name="Soop K."/>
            <person name="Spirin V."/>
            <person name="Szebenyi C."/>
            <person name="Tomsovsky M."/>
            <person name="Tulloss R.E."/>
            <person name="Uehling J."/>
            <person name="Grigoriev I.V."/>
            <person name="Vagvolgyi C."/>
            <person name="Papp T."/>
            <person name="Martin F.M."/>
            <person name="Miettinen O."/>
            <person name="Hibbett D.S."/>
            <person name="Nagy L.G."/>
        </authorList>
    </citation>
    <scope>NUCLEOTIDE SEQUENCE [LARGE SCALE GENOMIC DNA]</scope>
    <source>
        <strain evidence="1 2">FP101781</strain>
    </source>
</reference>
<gene>
    <name evidence="1" type="ORF">FA13DRAFT_1785810</name>
</gene>
<dbReference type="OrthoDB" id="2963168at2759"/>
<evidence type="ECO:0000313" key="2">
    <source>
        <dbReference type="Proteomes" id="UP000298030"/>
    </source>
</evidence>
<dbReference type="AlphaFoldDB" id="A0A4Y7TWE7"/>
<comment type="caution">
    <text evidence="1">The sequence shown here is derived from an EMBL/GenBank/DDBJ whole genome shotgun (WGS) entry which is preliminary data.</text>
</comment>
<dbReference type="EMBL" id="QPFP01000003">
    <property type="protein sequence ID" value="TEB37942.1"/>
    <property type="molecule type" value="Genomic_DNA"/>
</dbReference>
<accession>A0A4Y7TWE7</accession>
<sequence>MGDSNRGGAVHRYPCQEHVGGDSKIPTVIYYDSAGKICAIGAETLKEGIEQDAEENGWTKAWWFKLHLRPKPQTTSASLFSDYMKYLLECAKQYISDSHGTDSLDVPPEQHHIRPDPSKWLGRTSARADEAGRYPGWISNNLALPDYSFEEIAIPKCHFQGAAFVTMRAKKFFENLLSGTRFSDDVETLTMRFDRNTKHVFRKDDEPTPHPVRQPS</sequence>
<dbReference type="Proteomes" id="UP000298030">
    <property type="component" value="Unassembled WGS sequence"/>
</dbReference>
<protein>
    <submittedName>
        <fullName evidence="1">Uncharacterized protein</fullName>
    </submittedName>
</protein>
<keyword evidence="2" id="KW-1185">Reference proteome</keyword>
<name>A0A4Y7TWE7_COPMI</name>
<evidence type="ECO:0000313" key="1">
    <source>
        <dbReference type="EMBL" id="TEB37942.1"/>
    </source>
</evidence>
<proteinExistence type="predicted"/>
<dbReference type="STRING" id="71717.A0A4Y7TWE7"/>
<organism evidence="1 2">
    <name type="scientific">Coprinellus micaceus</name>
    <name type="common">Glistening ink-cap mushroom</name>
    <name type="synonym">Coprinus micaceus</name>
    <dbReference type="NCBI Taxonomy" id="71717"/>
    <lineage>
        <taxon>Eukaryota</taxon>
        <taxon>Fungi</taxon>
        <taxon>Dikarya</taxon>
        <taxon>Basidiomycota</taxon>
        <taxon>Agaricomycotina</taxon>
        <taxon>Agaricomycetes</taxon>
        <taxon>Agaricomycetidae</taxon>
        <taxon>Agaricales</taxon>
        <taxon>Agaricineae</taxon>
        <taxon>Psathyrellaceae</taxon>
        <taxon>Coprinellus</taxon>
    </lineage>
</organism>